<dbReference type="SUPFAM" id="SSF103473">
    <property type="entry name" value="MFS general substrate transporter"/>
    <property type="match status" value="1"/>
</dbReference>
<dbReference type="Gene3D" id="1.20.1250.20">
    <property type="entry name" value="MFS general substrate transporter like domains"/>
    <property type="match status" value="1"/>
</dbReference>
<keyword evidence="7" id="KW-1185">Reference proteome</keyword>
<accession>A0A0A1SSY0</accession>
<dbReference type="AlphaFoldDB" id="A0A0A1SSY0"/>
<comment type="subcellular location">
    <subcellularLocation>
        <location evidence="1">Membrane</location>
        <topology evidence="1">Multi-pass membrane protein</topology>
    </subcellularLocation>
</comment>
<gene>
    <name evidence="6" type="ORF">VHEMI01368</name>
</gene>
<evidence type="ECO:0000313" key="6">
    <source>
        <dbReference type="EMBL" id="CEJ81226.1"/>
    </source>
</evidence>
<feature type="transmembrane region" description="Helical" evidence="5">
    <location>
        <begin position="211"/>
        <end position="233"/>
    </location>
</feature>
<dbReference type="Proteomes" id="UP000039046">
    <property type="component" value="Unassembled WGS sequence"/>
</dbReference>
<evidence type="ECO:0000256" key="1">
    <source>
        <dbReference type="ARBA" id="ARBA00004141"/>
    </source>
</evidence>
<keyword evidence="3 5" id="KW-1133">Transmembrane helix</keyword>
<evidence type="ECO:0000313" key="7">
    <source>
        <dbReference type="Proteomes" id="UP000039046"/>
    </source>
</evidence>
<dbReference type="OrthoDB" id="194139at2759"/>
<protein>
    <recommendedName>
        <fullName evidence="8">Major facilitator superfamily (MFS) profile domain-containing protein</fullName>
    </recommendedName>
</protein>
<evidence type="ECO:0000256" key="4">
    <source>
        <dbReference type="ARBA" id="ARBA00023136"/>
    </source>
</evidence>
<feature type="transmembrane region" description="Helical" evidence="5">
    <location>
        <begin position="420"/>
        <end position="443"/>
    </location>
</feature>
<dbReference type="Pfam" id="PF07690">
    <property type="entry name" value="MFS_1"/>
    <property type="match status" value="1"/>
</dbReference>
<feature type="transmembrane region" description="Helical" evidence="5">
    <location>
        <begin position="287"/>
        <end position="311"/>
    </location>
</feature>
<evidence type="ECO:0000256" key="3">
    <source>
        <dbReference type="ARBA" id="ARBA00022989"/>
    </source>
</evidence>
<reference evidence="6 7" key="1">
    <citation type="journal article" date="2015" name="Genome Announc.">
        <title>Draft Genome Sequence and Gene Annotation of the Entomopathogenic Fungus Verticillium hemipterigenum.</title>
        <authorList>
            <person name="Horn F."/>
            <person name="Habel A."/>
            <person name="Scharf D.H."/>
            <person name="Dworschak J."/>
            <person name="Brakhage A.A."/>
            <person name="Guthke R."/>
            <person name="Hertweck C."/>
            <person name="Linde J."/>
        </authorList>
    </citation>
    <scope>NUCLEOTIDE SEQUENCE [LARGE SCALE GENOMIC DNA]</scope>
</reference>
<feature type="transmembrane region" description="Helical" evidence="5">
    <location>
        <begin position="388"/>
        <end position="408"/>
    </location>
</feature>
<organism evidence="6 7">
    <name type="scientific">[Torrubiella] hemipterigena</name>
    <dbReference type="NCBI Taxonomy" id="1531966"/>
    <lineage>
        <taxon>Eukaryota</taxon>
        <taxon>Fungi</taxon>
        <taxon>Dikarya</taxon>
        <taxon>Ascomycota</taxon>
        <taxon>Pezizomycotina</taxon>
        <taxon>Sordariomycetes</taxon>
        <taxon>Hypocreomycetidae</taxon>
        <taxon>Hypocreales</taxon>
        <taxon>Clavicipitaceae</taxon>
        <taxon>Clavicipitaceae incertae sedis</taxon>
        <taxon>'Torrubiella' clade</taxon>
    </lineage>
</organism>
<feature type="transmembrane region" description="Helical" evidence="5">
    <location>
        <begin position="455"/>
        <end position="477"/>
    </location>
</feature>
<feature type="transmembrane region" description="Helical" evidence="5">
    <location>
        <begin position="331"/>
        <end position="349"/>
    </location>
</feature>
<dbReference type="PANTHER" id="PTHR23507">
    <property type="entry name" value="ZGC:174356"/>
    <property type="match status" value="1"/>
</dbReference>
<name>A0A0A1SSY0_9HYPO</name>
<evidence type="ECO:0008006" key="8">
    <source>
        <dbReference type="Google" id="ProtNLM"/>
    </source>
</evidence>
<evidence type="ECO:0000256" key="2">
    <source>
        <dbReference type="ARBA" id="ARBA00022692"/>
    </source>
</evidence>
<sequence>MSESTPLLPKHAPSSQGLSWHTLTTLFLAVLVVCLMETGGVMESIPLAEITEDIVCRSYISQSESLAGSAAAEDRCKQPDVQADVANIQAWRSTVETIPSLLLAVPYGLLADKYSASKILALSGLGGALVMMLDLFICLNAATVSVKLLILSPLLTVVGGGGGVFIAMIYSIIGDTTTATNRATVFSLMFSGVLVAKLIATALTYYTMAVSTWLCLYTSIGVSLVASIISYFIPESGAGAPKSRFNGKTPPQSLFDLDDLTIRDRLNNLVYSIKAAVRWACVENRSAALVTSTLILTSLGGYAKILELQYITKRYGTSWPEAAMLLNSRTITSLVLFIAVIPAISQYLTKSLRLTPTQKDLLLARVSILFNVLGCVIVGLAINIPIVVIGTVVMSFGSGFIVSCMSLVSSLVPGGKSSSLYTVIGLMQSVGILISGPIIAAIFKLGLNMGGIWIGMPYIVVAGTYGLTFVILGFVTLDGRENRGDAESVYEMPLRDNIIETHSIYS</sequence>
<feature type="transmembrane region" description="Helical" evidence="5">
    <location>
        <begin position="148"/>
        <end position="173"/>
    </location>
</feature>
<dbReference type="HOGENOM" id="CLU_013756_2_1_1"/>
<evidence type="ECO:0000256" key="5">
    <source>
        <dbReference type="SAM" id="Phobius"/>
    </source>
</evidence>
<dbReference type="InterPro" id="IPR036259">
    <property type="entry name" value="MFS_trans_sf"/>
</dbReference>
<keyword evidence="2 5" id="KW-0812">Transmembrane</keyword>
<proteinExistence type="predicted"/>
<dbReference type="GO" id="GO:0016020">
    <property type="term" value="C:membrane"/>
    <property type="evidence" value="ECO:0007669"/>
    <property type="project" value="UniProtKB-SubCell"/>
</dbReference>
<feature type="transmembrane region" description="Helical" evidence="5">
    <location>
        <begin position="20"/>
        <end position="36"/>
    </location>
</feature>
<dbReference type="InterPro" id="IPR011701">
    <property type="entry name" value="MFS"/>
</dbReference>
<feature type="transmembrane region" description="Helical" evidence="5">
    <location>
        <begin position="185"/>
        <end position="205"/>
    </location>
</feature>
<dbReference type="EMBL" id="CDHN01000001">
    <property type="protein sequence ID" value="CEJ81226.1"/>
    <property type="molecule type" value="Genomic_DNA"/>
</dbReference>
<dbReference type="STRING" id="1531966.A0A0A1SSY0"/>
<dbReference type="GO" id="GO:0022857">
    <property type="term" value="F:transmembrane transporter activity"/>
    <property type="evidence" value="ECO:0007669"/>
    <property type="project" value="InterPro"/>
</dbReference>
<feature type="transmembrane region" description="Helical" evidence="5">
    <location>
        <begin position="361"/>
        <end position="382"/>
    </location>
</feature>
<dbReference type="PANTHER" id="PTHR23507:SF1">
    <property type="entry name" value="FI18259P1-RELATED"/>
    <property type="match status" value="1"/>
</dbReference>
<feature type="transmembrane region" description="Helical" evidence="5">
    <location>
        <begin position="119"/>
        <end position="142"/>
    </location>
</feature>
<keyword evidence="4 5" id="KW-0472">Membrane</keyword>